<gene>
    <name evidence="2" type="ORF">HRI_000088400</name>
</gene>
<evidence type="ECO:0000256" key="1">
    <source>
        <dbReference type="SAM" id="MobiDB-lite"/>
    </source>
</evidence>
<dbReference type="EMBL" id="BSYR01000003">
    <property type="protein sequence ID" value="GMI64191.1"/>
    <property type="molecule type" value="Genomic_DNA"/>
</dbReference>
<dbReference type="AlphaFoldDB" id="A0A9W7LHD1"/>
<keyword evidence="3" id="KW-1185">Reference proteome</keyword>
<name>A0A9W7LHD1_HIBTR</name>
<dbReference type="OrthoDB" id="1001975at2759"/>
<protein>
    <submittedName>
        <fullName evidence="2">Uncharacterized protein</fullName>
    </submittedName>
</protein>
<evidence type="ECO:0000313" key="3">
    <source>
        <dbReference type="Proteomes" id="UP001165190"/>
    </source>
</evidence>
<accession>A0A9W7LHD1</accession>
<evidence type="ECO:0000313" key="2">
    <source>
        <dbReference type="EMBL" id="GMI64191.1"/>
    </source>
</evidence>
<sequence length="134" mass="16186">MASLERKQSELEEEVARGNNVDAKQKEIKRIRIKLWQHNRQVEREWYKKSRLRWLSYRDRNSRFFHLVASNRRRANSMTKLKIGDKIFSDIESLKDGVKRHFESKYNPRLRPLKVSRVEWDLRTLDSGASSKLE</sequence>
<reference evidence="2" key="1">
    <citation type="submission" date="2023-05" db="EMBL/GenBank/DDBJ databases">
        <title>Genome and transcriptome analyses reveal genes involved in the formation of fine ridges on petal epidermal cells in Hibiscus trionum.</title>
        <authorList>
            <person name="Koshimizu S."/>
            <person name="Masuda S."/>
            <person name="Ishii T."/>
            <person name="Shirasu K."/>
            <person name="Hoshino A."/>
            <person name="Arita M."/>
        </authorList>
    </citation>
    <scope>NUCLEOTIDE SEQUENCE</scope>
    <source>
        <strain evidence="2">Hamamatsu line</strain>
    </source>
</reference>
<feature type="region of interest" description="Disordered" evidence="1">
    <location>
        <begin position="1"/>
        <end position="22"/>
    </location>
</feature>
<proteinExistence type="predicted"/>
<feature type="compositionally biased region" description="Basic and acidic residues" evidence="1">
    <location>
        <begin position="1"/>
        <end position="16"/>
    </location>
</feature>
<comment type="caution">
    <text evidence="2">The sequence shown here is derived from an EMBL/GenBank/DDBJ whole genome shotgun (WGS) entry which is preliminary data.</text>
</comment>
<dbReference type="Proteomes" id="UP001165190">
    <property type="component" value="Unassembled WGS sequence"/>
</dbReference>
<organism evidence="2 3">
    <name type="scientific">Hibiscus trionum</name>
    <name type="common">Flower of an hour</name>
    <dbReference type="NCBI Taxonomy" id="183268"/>
    <lineage>
        <taxon>Eukaryota</taxon>
        <taxon>Viridiplantae</taxon>
        <taxon>Streptophyta</taxon>
        <taxon>Embryophyta</taxon>
        <taxon>Tracheophyta</taxon>
        <taxon>Spermatophyta</taxon>
        <taxon>Magnoliopsida</taxon>
        <taxon>eudicotyledons</taxon>
        <taxon>Gunneridae</taxon>
        <taxon>Pentapetalae</taxon>
        <taxon>rosids</taxon>
        <taxon>malvids</taxon>
        <taxon>Malvales</taxon>
        <taxon>Malvaceae</taxon>
        <taxon>Malvoideae</taxon>
        <taxon>Hibiscus</taxon>
    </lineage>
</organism>